<proteinExistence type="predicted"/>
<reference evidence="1 2" key="1">
    <citation type="submission" date="2018-05" db="EMBL/GenBank/DDBJ databases">
        <title>Genomic Encyclopedia of Type Strains, Phase IV (KMG-IV): sequencing the most valuable type-strain genomes for metagenomic binning, comparative biology and taxonomic classification.</title>
        <authorList>
            <person name="Goeker M."/>
        </authorList>
    </citation>
    <scope>NUCLEOTIDE SEQUENCE [LARGE SCALE GENOMIC DNA]</scope>
    <source>
        <strain evidence="1 2">DSM 44704</strain>
    </source>
</reference>
<gene>
    <name evidence="1" type="ORF">DFR70_11852</name>
</gene>
<dbReference type="Proteomes" id="UP000247569">
    <property type="component" value="Unassembled WGS sequence"/>
</dbReference>
<organism evidence="1 2">
    <name type="scientific">Nocardia tenerifensis</name>
    <dbReference type="NCBI Taxonomy" id="228006"/>
    <lineage>
        <taxon>Bacteria</taxon>
        <taxon>Bacillati</taxon>
        <taxon>Actinomycetota</taxon>
        <taxon>Actinomycetes</taxon>
        <taxon>Mycobacteriales</taxon>
        <taxon>Nocardiaceae</taxon>
        <taxon>Nocardia</taxon>
    </lineage>
</organism>
<dbReference type="EMBL" id="QJKF01000018">
    <property type="protein sequence ID" value="PXX57397.1"/>
    <property type="molecule type" value="Genomic_DNA"/>
</dbReference>
<sequence>MSENLRSLKPIRTIQLDVTTEGQLALHMPVPTSVQDRS</sequence>
<dbReference type="AlphaFoldDB" id="A0A318JP55"/>
<comment type="caution">
    <text evidence="1">The sequence shown here is derived from an EMBL/GenBank/DDBJ whole genome shotgun (WGS) entry which is preliminary data.</text>
</comment>
<evidence type="ECO:0000313" key="2">
    <source>
        <dbReference type="Proteomes" id="UP000247569"/>
    </source>
</evidence>
<name>A0A318JP55_9NOCA</name>
<evidence type="ECO:0000313" key="1">
    <source>
        <dbReference type="EMBL" id="PXX57397.1"/>
    </source>
</evidence>
<protein>
    <submittedName>
        <fullName evidence="1">Uncharacterized protein</fullName>
    </submittedName>
</protein>
<keyword evidence="2" id="KW-1185">Reference proteome</keyword>
<accession>A0A318JP55</accession>